<dbReference type="STRING" id="1802627.A3A70_00060"/>
<dbReference type="Proteomes" id="UP000178964">
    <property type="component" value="Unassembled WGS sequence"/>
</dbReference>
<dbReference type="Gene3D" id="3.20.20.70">
    <property type="entry name" value="Aldolase class I"/>
    <property type="match status" value="1"/>
</dbReference>
<name>A0A1F4VP64_UNCKA</name>
<evidence type="ECO:0000256" key="1">
    <source>
        <dbReference type="ARBA" id="ARBA00004714"/>
    </source>
</evidence>
<evidence type="ECO:0000256" key="5">
    <source>
        <dbReference type="ARBA" id="ARBA00023239"/>
    </source>
</evidence>
<evidence type="ECO:0000313" key="7">
    <source>
        <dbReference type="EMBL" id="OGC58949.1"/>
    </source>
</evidence>
<reference evidence="7 8" key="1">
    <citation type="journal article" date="2016" name="Nat. Commun.">
        <title>Thousands of microbial genomes shed light on interconnected biogeochemical processes in an aquifer system.</title>
        <authorList>
            <person name="Anantharaman K."/>
            <person name="Brown C.T."/>
            <person name="Hug L.A."/>
            <person name="Sharon I."/>
            <person name="Castelle C.J."/>
            <person name="Probst A.J."/>
            <person name="Thomas B.C."/>
            <person name="Singh A."/>
            <person name="Wilkins M.J."/>
            <person name="Karaoz U."/>
            <person name="Brodie E.L."/>
            <person name="Williams K.H."/>
            <person name="Hubbard S.S."/>
            <person name="Banfield J.F."/>
        </authorList>
    </citation>
    <scope>NUCLEOTIDE SEQUENCE [LARGE SCALE GENOMIC DNA]</scope>
</reference>
<dbReference type="EC" id="4.1.2.13" evidence="3"/>
<keyword evidence="5" id="KW-0456">Lyase</keyword>
<dbReference type="PANTHER" id="PTHR11627">
    <property type="entry name" value="FRUCTOSE-BISPHOSPHATE ALDOLASE"/>
    <property type="match status" value="1"/>
</dbReference>
<dbReference type="EMBL" id="MEVK01000027">
    <property type="protein sequence ID" value="OGC58949.1"/>
    <property type="molecule type" value="Genomic_DNA"/>
</dbReference>
<dbReference type="Pfam" id="PF00274">
    <property type="entry name" value="Glycolytic"/>
    <property type="match status" value="1"/>
</dbReference>
<protein>
    <recommendedName>
        <fullName evidence="3">fructose-bisphosphate aldolase</fullName>
        <ecNumber evidence="3">4.1.2.13</ecNumber>
    </recommendedName>
    <alternativeName>
        <fullName evidence="6">Fructose-bisphosphate aldolase class I</fullName>
    </alternativeName>
</protein>
<evidence type="ECO:0000256" key="3">
    <source>
        <dbReference type="ARBA" id="ARBA00013068"/>
    </source>
</evidence>
<sequence length="175" mass="19918">MEVLMLNSMNMAYFGLCSQTYGLVCILEPELIRDESYSIEQNFQITERLLIEVIKNLRSMHVNLTSVILKSHFILDSEATTDSKKSSSHTVELLNKIIPTDLAGVVFLSGGLTGEKAREILAGMAEYKPKFKYTFSFLRAIEQDVLETWQGDYKNKEKAQEILLMRLKETCNALP</sequence>
<evidence type="ECO:0000256" key="2">
    <source>
        <dbReference type="ARBA" id="ARBA00010387"/>
    </source>
</evidence>
<gene>
    <name evidence="7" type="ORF">A3A70_00060</name>
</gene>
<comment type="caution">
    <text evidence="7">The sequence shown here is derived from an EMBL/GenBank/DDBJ whole genome shotgun (WGS) entry which is preliminary data.</text>
</comment>
<dbReference type="UniPathway" id="UPA00109">
    <property type="reaction ID" value="UER00183"/>
</dbReference>
<dbReference type="InterPro" id="IPR013785">
    <property type="entry name" value="Aldolase_TIM"/>
</dbReference>
<organism evidence="7 8">
    <name type="scientific">candidate division WWE3 bacterium RIFCSPLOWO2_01_FULL_42_11</name>
    <dbReference type="NCBI Taxonomy" id="1802627"/>
    <lineage>
        <taxon>Bacteria</taxon>
        <taxon>Katanobacteria</taxon>
    </lineage>
</organism>
<proteinExistence type="inferred from homology"/>
<dbReference type="InterPro" id="IPR000741">
    <property type="entry name" value="FBA_I"/>
</dbReference>
<dbReference type="SUPFAM" id="SSF51569">
    <property type="entry name" value="Aldolase"/>
    <property type="match status" value="1"/>
</dbReference>
<dbReference type="AlphaFoldDB" id="A0A1F4VP64"/>
<dbReference type="GO" id="GO:0006096">
    <property type="term" value="P:glycolytic process"/>
    <property type="evidence" value="ECO:0007669"/>
    <property type="project" value="UniProtKB-UniPathway"/>
</dbReference>
<evidence type="ECO:0000313" key="8">
    <source>
        <dbReference type="Proteomes" id="UP000178964"/>
    </source>
</evidence>
<dbReference type="GO" id="GO:0004332">
    <property type="term" value="F:fructose-bisphosphate aldolase activity"/>
    <property type="evidence" value="ECO:0007669"/>
    <property type="project" value="UniProtKB-EC"/>
</dbReference>
<evidence type="ECO:0000256" key="4">
    <source>
        <dbReference type="ARBA" id="ARBA00023152"/>
    </source>
</evidence>
<accession>A0A1F4VP64</accession>
<keyword evidence="4" id="KW-0324">Glycolysis</keyword>
<evidence type="ECO:0000256" key="6">
    <source>
        <dbReference type="ARBA" id="ARBA00029799"/>
    </source>
</evidence>
<comment type="pathway">
    <text evidence="1">Carbohydrate degradation; glycolysis; D-glyceraldehyde 3-phosphate and glycerone phosphate from D-glucose: step 4/4.</text>
</comment>
<comment type="similarity">
    <text evidence="2">Belongs to the class I fructose-bisphosphate aldolase family.</text>
</comment>